<protein>
    <submittedName>
        <fullName evidence="1">Uncharacterized protein</fullName>
    </submittedName>
</protein>
<sequence>MACHCPMIDCDNGSYRLQNGKLNFARLIHQVPHESVLFMPTTVQLASASNTQEEPSTSFFFHLQGFVLNTFLMAHQLQRTLSQHKTWDTLDFNTE</sequence>
<dbReference type="Proteomes" id="UP001374579">
    <property type="component" value="Unassembled WGS sequence"/>
</dbReference>
<proteinExistence type="predicted"/>
<keyword evidence="2" id="KW-1185">Reference proteome</keyword>
<organism evidence="1 2">
    <name type="scientific">Littorina saxatilis</name>
    <dbReference type="NCBI Taxonomy" id="31220"/>
    <lineage>
        <taxon>Eukaryota</taxon>
        <taxon>Metazoa</taxon>
        <taxon>Spiralia</taxon>
        <taxon>Lophotrochozoa</taxon>
        <taxon>Mollusca</taxon>
        <taxon>Gastropoda</taxon>
        <taxon>Caenogastropoda</taxon>
        <taxon>Littorinimorpha</taxon>
        <taxon>Littorinoidea</taxon>
        <taxon>Littorinidae</taxon>
        <taxon>Littorina</taxon>
    </lineage>
</organism>
<evidence type="ECO:0000313" key="1">
    <source>
        <dbReference type="EMBL" id="KAK7089622.1"/>
    </source>
</evidence>
<gene>
    <name evidence="1" type="ORF">V1264_024417</name>
</gene>
<dbReference type="AlphaFoldDB" id="A0AAN9AMJ7"/>
<evidence type="ECO:0000313" key="2">
    <source>
        <dbReference type="Proteomes" id="UP001374579"/>
    </source>
</evidence>
<reference evidence="1 2" key="1">
    <citation type="submission" date="2024-02" db="EMBL/GenBank/DDBJ databases">
        <title>Chromosome-scale genome assembly of the rough periwinkle Littorina saxatilis.</title>
        <authorList>
            <person name="De Jode A."/>
            <person name="Faria R."/>
            <person name="Formenti G."/>
            <person name="Sims Y."/>
            <person name="Smith T.P."/>
            <person name="Tracey A."/>
            <person name="Wood J.M.D."/>
            <person name="Zagrodzka Z.B."/>
            <person name="Johannesson K."/>
            <person name="Butlin R.K."/>
            <person name="Leder E.H."/>
        </authorList>
    </citation>
    <scope>NUCLEOTIDE SEQUENCE [LARGE SCALE GENOMIC DNA]</scope>
    <source>
        <strain evidence="1">Snail1</strain>
        <tissue evidence="1">Muscle</tissue>
    </source>
</reference>
<accession>A0AAN9AMJ7</accession>
<comment type="caution">
    <text evidence="1">The sequence shown here is derived from an EMBL/GenBank/DDBJ whole genome shotgun (WGS) entry which is preliminary data.</text>
</comment>
<name>A0AAN9AMJ7_9CAEN</name>
<dbReference type="EMBL" id="JBAMIC010001018">
    <property type="protein sequence ID" value="KAK7089622.1"/>
    <property type="molecule type" value="Genomic_DNA"/>
</dbReference>